<feature type="region of interest" description="Disordered" evidence="1">
    <location>
        <begin position="230"/>
        <end position="257"/>
    </location>
</feature>
<evidence type="ECO:0000256" key="1">
    <source>
        <dbReference type="SAM" id="MobiDB-lite"/>
    </source>
</evidence>
<dbReference type="EMBL" id="BMRG01000041">
    <property type="protein sequence ID" value="GGP87997.1"/>
    <property type="molecule type" value="Genomic_DNA"/>
</dbReference>
<dbReference type="AlphaFoldDB" id="A0A918EHD6"/>
<evidence type="ECO:0000313" key="3">
    <source>
        <dbReference type="EMBL" id="GGP87997.1"/>
    </source>
</evidence>
<protein>
    <recommendedName>
        <fullName evidence="2">LysR substrate-binding domain-containing protein</fullName>
    </recommendedName>
</protein>
<feature type="region of interest" description="Disordered" evidence="1">
    <location>
        <begin position="154"/>
        <end position="174"/>
    </location>
</feature>
<dbReference type="Proteomes" id="UP000639606">
    <property type="component" value="Unassembled WGS sequence"/>
</dbReference>
<name>A0A918EHD6_9PSEU</name>
<comment type="caution">
    <text evidence="3">The sequence shown here is derived from an EMBL/GenBank/DDBJ whole genome shotgun (WGS) entry which is preliminary data.</text>
</comment>
<accession>A0A918EHD6</accession>
<dbReference type="SUPFAM" id="SSF53850">
    <property type="entry name" value="Periplasmic binding protein-like II"/>
    <property type="match status" value="1"/>
</dbReference>
<reference evidence="3" key="1">
    <citation type="journal article" date="2014" name="Int. J. Syst. Evol. Microbiol.">
        <title>Complete genome sequence of Corynebacterium casei LMG S-19264T (=DSM 44701T), isolated from a smear-ripened cheese.</title>
        <authorList>
            <consortium name="US DOE Joint Genome Institute (JGI-PGF)"/>
            <person name="Walter F."/>
            <person name="Albersmeier A."/>
            <person name="Kalinowski J."/>
            <person name="Ruckert C."/>
        </authorList>
    </citation>
    <scope>NUCLEOTIDE SEQUENCE</scope>
    <source>
        <strain evidence="3">JCM 3313</strain>
    </source>
</reference>
<dbReference type="Gene3D" id="3.40.190.290">
    <property type="match status" value="1"/>
</dbReference>
<dbReference type="Pfam" id="PF03466">
    <property type="entry name" value="LysR_substrate"/>
    <property type="match status" value="1"/>
</dbReference>
<feature type="domain" description="LysR substrate-binding" evidence="2">
    <location>
        <begin position="54"/>
        <end position="143"/>
    </location>
</feature>
<reference evidence="3" key="2">
    <citation type="submission" date="2020-09" db="EMBL/GenBank/DDBJ databases">
        <authorList>
            <person name="Sun Q."/>
            <person name="Ohkuma M."/>
        </authorList>
    </citation>
    <scope>NUCLEOTIDE SEQUENCE</scope>
    <source>
        <strain evidence="3">JCM 3313</strain>
    </source>
</reference>
<dbReference type="RefSeq" id="WP_189227793.1">
    <property type="nucleotide sequence ID" value="NZ_BMRG01000041.1"/>
</dbReference>
<feature type="compositionally biased region" description="Basic and acidic residues" evidence="1">
    <location>
        <begin position="154"/>
        <end position="165"/>
    </location>
</feature>
<organism evidence="3 4">
    <name type="scientific">Saccharothrix coeruleofusca</name>
    <dbReference type="NCBI Taxonomy" id="33919"/>
    <lineage>
        <taxon>Bacteria</taxon>
        <taxon>Bacillati</taxon>
        <taxon>Actinomycetota</taxon>
        <taxon>Actinomycetes</taxon>
        <taxon>Pseudonocardiales</taxon>
        <taxon>Pseudonocardiaceae</taxon>
        <taxon>Saccharothrix</taxon>
    </lineage>
</organism>
<proteinExistence type="predicted"/>
<gene>
    <name evidence="3" type="ORF">GCM10010185_71880</name>
</gene>
<keyword evidence="4" id="KW-1185">Reference proteome</keyword>
<evidence type="ECO:0000259" key="2">
    <source>
        <dbReference type="Pfam" id="PF03466"/>
    </source>
</evidence>
<evidence type="ECO:0000313" key="4">
    <source>
        <dbReference type="Proteomes" id="UP000639606"/>
    </source>
</evidence>
<dbReference type="InterPro" id="IPR005119">
    <property type="entry name" value="LysR_subst-bd"/>
</dbReference>
<sequence length="257" mass="26856">MTSDLLESAVELVAAPLLESVGRRGRSHHPARFRRPRHGALDPPVPAGLALSVEGHGLRSLIDQALRTAGVEPAITCQTNSMLGRKKLVATTDVWSGLPAASIAENVAAGRVTGARLTDPEVSRDVLLALRRGSRVPPAVEVVAVEVVRAMHRQSELTERGDPKSSSRALMGSRHSTTALRGIGADATNCPDGLVGRRGSAGRPESRAAIRCDRSPRLTCTDARNSAAIGRTGGAGATRGRLARRHGGSAGRFSAEG</sequence>